<evidence type="ECO:0000259" key="1">
    <source>
        <dbReference type="PROSITE" id="PS50995"/>
    </source>
</evidence>
<dbReference type="PANTHER" id="PTHR33164">
    <property type="entry name" value="TRANSCRIPTIONAL REGULATOR, MARR FAMILY"/>
    <property type="match status" value="1"/>
</dbReference>
<accession>A0ABW2Q596</accession>
<dbReference type="PROSITE" id="PS50995">
    <property type="entry name" value="HTH_MARR_2"/>
    <property type="match status" value="1"/>
</dbReference>
<sequence length="161" mass="17533">MPVSRLDASERLIDEVGAFLRRTRASSILVAQSCGLQVTHVQLLFALRRLGESRVATLAETQLVDPSVASRQVAGLEKLGLVERRSDPEDARAALVSLTEKGHAKLGEVRRRHREVVTAALADWPVERVTRLTDDLSAFVVASGPVYDELAGERAGILEVV</sequence>
<dbReference type="InterPro" id="IPR000835">
    <property type="entry name" value="HTH_MarR-typ"/>
</dbReference>
<proteinExistence type="predicted"/>
<dbReference type="SMART" id="SM00347">
    <property type="entry name" value="HTH_MARR"/>
    <property type="match status" value="1"/>
</dbReference>
<dbReference type="EMBL" id="JBHTCQ010000001">
    <property type="protein sequence ID" value="MFC7404361.1"/>
    <property type="molecule type" value="Genomic_DNA"/>
</dbReference>
<comment type="caution">
    <text evidence="2">The sequence shown here is derived from an EMBL/GenBank/DDBJ whole genome shotgun (WGS) entry which is preliminary data.</text>
</comment>
<dbReference type="InterPro" id="IPR036390">
    <property type="entry name" value="WH_DNA-bd_sf"/>
</dbReference>
<reference evidence="3" key="1">
    <citation type="journal article" date="2019" name="Int. J. Syst. Evol. Microbiol.">
        <title>The Global Catalogue of Microorganisms (GCM) 10K type strain sequencing project: providing services to taxonomists for standard genome sequencing and annotation.</title>
        <authorList>
            <consortium name="The Broad Institute Genomics Platform"/>
            <consortium name="The Broad Institute Genome Sequencing Center for Infectious Disease"/>
            <person name="Wu L."/>
            <person name="Ma J."/>
        </authorList>
    </citation>
    <scope>NUCLEOTIDE SEQUENCE [LARGE SCALE GENOMIC DNA]</scope>
    <source>
        <strain evidence="3">JCM 1490</strain>
    </source>
</reference>
<protein>
    <submittedName>
        <fullName evidence="2">MarR family winged helix-turn-helix transcriptional regulator</fullName>
    </submittedName>
</protein>
<name>A0ABW2Q596_9MICO</name>
<gene>
    <name evidence="2" type="ORF">ACFQQL_04500</name>
</gene>
<dbReference type="RefSeq" id="WP_382391676.1">
    <property type="nucleotide sequence ID" value="NZ_JBHTCQ010000001.1"/>
</dbReference>
<dbReference type="Gene3D" id="1.10.10.10">
    <property type="entry name" value="Winged helix-like DNA-binding domain superfamily/Winged helix DNA-binding domain"/>
    <property type="match status" value="1"/>
</dbReference>
<feature type="domain" description="HTH marR-type" evidence="1">
    <location>
        <begin position="1"/>
        <end position="138"/>
    </location>
</feature>
<evidence type="ECO:0000313" key="3">
    <source>
        <dbReference type="Proteomes" id="UP001596455"/>
    </source>
</evidence>
<dbReference type="SUPFAM" id="SSF46785">
    <property type="entry name" value="Winged helix' DNA-binding domain"/>
    <property type="match status" value="1"/>
</dbReference>
<dbReference type="InterPro" id="IPR036388">
    <property type="entry name" value="WH-like_DNA-bd_sf"/>
</dbReference>
<organism evidence="2 3">
    <name type="scientific">Georgenia alba</name>
    <dbReference type="NCBI Taxonomy" id="2233858"/>
    <lineage>
        <taxon>Bacteria</taxon>
        <taxon>Bacillati</taxon>
        <taxon>Actinomycetota</taxon>
        <taxon>Actinomycetes</taxon>
        <taxon>Micrococcales</taxon>
        <taxon>Bogoriellaceae</taxon>
        <taxon>Georgenia</taxon>
    </lineage>
</organism>
<dbReference type="Proteomes" id="UP001596455">
    <property type="component" value="Unassembled WGS sequence"/>
</dbReference>
<keyword evidence="3" id="KW-1185">Reference proteome</keyword>
<dbReference type="Pfam" id="PF12802">
    <property type="entry name" value="MarR_2"/>
    <property type="match status" value="1"/>
</dbReference>
<dbReference type="PANTHER" id="PTHR33164:SF57">
    <property type="entry name" value="MARR-FAMILY TRANSCRIPTIONAL REGULATOR"/>
    <property type="match status" value="1"/>
</dbReference>
<evidence type="ECO:0000313" key="2">
    <source>
        <dbReference type="EMBL" id="MFC7404361.1"/>
    </source>
</evidence>
<dbReference type="InterPro" id="IPR039422">
    <property type="entry name" value="MarR/SlyA-like"/>
</dbReference>